<dbReference type="EMBL" id="JBHUNE010000006">
    <property type="protein sequence ID" value="MFD2758224.1"/>
    <property type="molecule type" value="Genomic_DNA"/>
</dbReference>
<evidence type="ECO:0000256" key="3">
    <source>
        <dbReference type="ARBA" id="ARBA00022741"/>
    </source>
</evidence>
<comment type="function">
    <text evidence="1 7">Is required not only for elongation of protein synthesis but also for the initiation of all mRNA translation through initiator tRNA(fMet) aminoacylation.</text>
</comment>
<keyword evidence="2 7" id="KW-0436">Ligase</keyword>
<dbReference type="Proteomes" id="UP001597492">
    <property type="component" value="Unassembled WGS sequence"/>
</dbReference>
<dbReference type="Gene3D" id="1.10.730.10">
    <property type="entry name" value="Isoleucyl-tRNA Synthetase, Domain 1"/>
    <property type="match status" value="1"/>
</dbReference>
<feature type="binding site" evidence="7">
    <location>
        <position position="155"/>
    </location>
    <ligand>
        <name>Zn(2+)</name>
        <dbReference type="ChEBI" id="CHEBI:29105"/>
    </ligand>
</feature>
<dbReference type="InterPro" id="IPR015413">
    <property type="entry name" value="Methionyl/Leucyl_tRNA_Synth"/>
</dbReference>
<protein>
    <recommendedName>
        <fullName evidence="7">Methionine--tRNA ligase</fullName>
        <ecNumber evidence="7">6.1.1.10</ecNumber>
    </recommendedName>
    <alternativeName>
        <fullName evidence="7">Methionyl-tRNA synthetase</fullName>
        <shortName evidence="7">MetRS</shortName>
    </alternativeName>
</protein>
<dbReference type="InterPro" id="IPR023457">
    <property type="entry name" value="Met-tRNA_synth_2"/>
</dbReference>
<dbReference type="GO" id="GO:0004825">
    <property type="term" value="F:methionine-tRNA ligase activity"/>
    <property type="evidence" value="ECO:0007669"/>
    <property type="project" value="UniProtKB-EC"/>
</dbReference>
<dbReference type="HAMAP" id="MF_01228">
    <property type="entry name" value="Met_tRNA_synth_type2"/>
    <property type="match status" value="1"/>
</dbReference>
<dbReference type="InterPro" id="IPR014729">
    <property type="entry name" value="Rossmann-like_a/b/a_fold"/>
</dbReference>
<dbReference type="Gene3D" id="3.40.50.620">
    <property type="entry name" value="HUPs"/>
    <property type="match status" value="1"/>
</dbReference>
<feature type="short sequence motif" description="'KMSKS' region" evidence="7">
    <location>
        <begin position="305"/>
        <end position="309"/>
    </location>
</feature>
<dbReference type="NCBIfam" id="NF008900">
    <property type="entry name" value="PRK12267.1"/>
    <property type="match status" value="1"/>
</dbReference>
<feature type="binding site" evidence="7">
    <location>
        <position position="158"/>
    </location>
    <ligand>
        <name>Zn(2+)</name>
        <dbReference type="ChEBI" id="CHEBI:29105"/>
    </ligand>
</feature>
<feature type="binding site" evidence="7">
    <location>
        <position position="133"/>
    </location>
    <ligand>
        <name>Zn(2+)</name>
        <dbReference type="ChEBI" id="CHEBI:29105"/>
    </ligand>
</feature>
<keyword evidence="5 7" id="KW-0648">Protein biosynthesis</keyword>
<name>A0ABW5V0M8_9MICO</name>
<comment type="subcellular location">
    <subcellularLocation>
        <location evidence="7">Cytoplasm</location>
    </subcellularLocation>
</comment>
<evidence type="ECO:0000313" key="11">
    <source>
        <dbReference type="Proteomes" id="UP001597492"/>
    </source>
</evidence>
<keyword evidence="3 7" id="KW-0547">Nucleotide-binding</keyword>
<dbReference type="CDD" id="cd00814">
    <property type="entry name" value="MetRS_core"/>
    <property type="match status" value="1"/>
</dbReference>
<comment type="similarity">
    <text evidence="7">Belongs to the class-I aminoacyl-tRNA synthetase family. MetG type 2A subfamily.</text>
</comment>
<evidence type="ECO:0000259" key="9">
    <source>
        <dbReference type="Pfam" id="PF09334"/>
    </source>
</evidence>
<keyword evidence="7" id="KW-0862">Zinc</keyword>
<sequence length="519" mass="58248">MSSGESFYVTTPIFYVNDVPHIGHAYAEVAADVLARWHRQRGDDTWFLTGTDEHGQKIMRSAVANDMTPREWADKLVDGAWKPMLETLNLSNDDFIRTTEERHETRVQKFLTHLNESGYIYEDEFEALYCVGCEEFKPENEIVDGEGQYEGEKVCMIHSKPLELLSERNYFFKLSDFQQRLLDYYEANPDFVQPQSARNEVMSFVRSGLHDLSISRTSFDWGVRVPWDDAHIVYVWVDALLNYITAIGYGDDDGTFERRWPANHIVGKDIIRFHAVIWPAMLMAAGIEPPQRVFATGWLLVGGEKMSKSKLTGIEPREITDTFGADAFRYYFMRAIHLGQDGSFSWEDLHARYNSELANGLGNLASRVVAMVKKYFDGEIPTELVDHTDDRALLAIAEGVIAGAEAAVDRFAIDQSIAEIWKLVDALNQYITDQAPWQLAKDESLRGRLGSVLATAIRGLGALAVLLNPIIPVAAEKLWAAIGGTGALADVRPADALAWQSSGRVGELAALFPRIDQAD</sequence>
<organism evidence="10 11">
    <name type="scientific">Gulosibacter faecalis</name>
    <dbReference type="NCBI Taxonomy" id="272240"/>
    <lineage>
        <taxon>Bacteria</taxon>
        <taxon>Bacillati</taxon>
        <taxon>Actinomycetota</taxon>
        <taxon>Actinomycetes</taxon>
        <taxon>Micrococcales</taxon>
        <taxon>Microbacteriaceae</taxon>
        <taxon>Gulosibacter</taxon>
    </lineage>
</organism>
<reference evidence="11" key="1">
    <citation type="journal article" date="2019" name="Int. J. Syst. Evol. Microbiol.">
        <title>The Global Catalogue of Microorganisms (GCM) 10K type strain sequencing project: providing services to taxonomists for standard genome sequencing and annotation.</title>
        <authorList>
            <consortium name="The Broad Institute Genomics Platform"/>
            <consortium name="The Broad Institute Genome Sequencing Center for Infectious Disease"/>
            <person name="Wu L."/>
            <person name="Ma J."/>
        </authorList>
    </citation>
    <scope>NUCLEOTIDE SEQUENCE [LARGE SCALE GENOMIC DNA]</scope>
    <source>
        <strain evidence="11">TISTR 1514</strain>
    </source>
</reference>
<comment type="catalytic activity">
    <reaction evidence="7">
        <text>tRNA(Met) + L-methionine + ATP = L-methionyl-tRNA(Met) + AMP + diphosphate</text>
        <dbReference type="Rhea" id="RHEA:13481"/>
        <dbReference type="Rhea" id="RHEA-COMP:9667"/>
        <dbReference type="Rhea" id="RHEA-COMP:9698"/>
        <dbReference type="ChEBI" id="CHEBI:30616"/>
        <dbReference type="ChEBI" id="CHEBI:33019"/>
        <dbReference type="ChEBI" id="CHEBI:57844"/>
        <dbReference type="ChEBI" id="CHEBI:78442"/>
        <dbReference type="ChEBI" id="CHEBI:78530"/>
        <dbReference type="ChEBI" id="CHEBI:456215"/>
        <dbReference type="EC" id="6.1.1.10"/>
    </reaction>
</comment>
<dbReference type="SUPFAM" id="SSF52374">
    <property type="entry name" value="Nucleotidylyl transferase"/>
    <property type="match status" value="1"/>
</dbReference>
<evidence type="ECO:0000256" key="5">
    <source>
        <dbReference type="ARBA" id="ARBA00022917"/>
    </source>
</evidence>
<dbReference type="PRINTS" id="PR01041">
    <property type="entry name" value="TRNASYNTHMET"/>
</dbReference>
<dbReference type="InterPro" id="IPR033911">
    <property type="entry name" value="MetRS_core"/>
</dbReference>
<keyword evidence="11" id="KW-1185">Reference proteome</keyword>
<keyword evidence="7" id="KW-0479">Metal-binding</keyword>
<keyword evidence="4 7" id="KW-0067">ATP-binding</keyword>
<feature type="domain" description="Methionyl/Valyl/Leucyl/Isoleucyl-tRNA synthetase anticodon-binding" evidence="8">
    <location>
        <begin position="390"/>
        <end position="486"/>
    </location>
</feature>
<evidence type="ECO:0000256" key="1">
    <source>
        <dbReference type="ARBA" id="ARBA00003314"/>
    </source>
</evidence>
<evidence type="ECO:0000313" key="10">
    <source>
        <dbReference type="EMBL" id="MFD2758224.1"/>
    </source>
</evidence>
<dbReference type="Gene3D" id="2.170.220.10">
    <property type="match status" value="1"/>
</dbReference>
<gene>
    <name evidence="7 10" type="primary">metG</name>
    <name evidence="10" type="ORF">ACFSW7_07515</name>
</gene>
<dbReference type="Pfam" id="PF09334">
    <property type="entry name" value="tRNA-synt_1g"/>
    <property type="match status" value="1"/>
</dbReference>
<evidence type="ECO:0000256" key="6">
    <source>
        <dbReference type="ARBA" id="ARBA00023146"/>
    </source>
</evidence>
<feature type="domain" description="Methionyl/Leucyl tRNA synthetase" evidence="9">
    <location>
        <begin position="7"/>
        <end position="368"/>
    </location>
</feature>
<keyword evidence="6 7" id="KW-0030">Aminoacyl-tRNA synthetase</keyword>
<proteinExistence type="inferred from homology"/>
<comment type="caution">
    <text evidence="10">The sequence shown here is derived from an EMBL/GenBank/DDBJ whole genome shotgun (WGS) entry which is preliminary data.</text>
</comment>
<dbReference type="SUPFAM" id="SSF47323">
    <property type="entry name" value="Anticodon-binding domain of a subclass of class I aminoacyl-tRNA synthetases"/>
    <property type="match status" value="1"/>
</dbReference>
<feature type="short sequence motif" description="'HIGH' region" evidence="7">
    <location>
        <begin position="14"/>
        <end position="24"/>
    </location>
</feature>
<comment type="caution">
    <text evidence="7">Lacks conserved residue(s) required for the propagation of feature annotation.</text>
</comment>
<dbReference type="InterPro" id="IPR013155">
    <property type="entry name" value="M/V/L/I-tRNA-synth_anticd-bd"/>
</dbReference>
<dbReference type="CDD" id="cd07957">
    <property type="entry name" value="Anticodon_Ia_Met"/>
    <property type="match status" value="1"/>
</dbReference>
<keyword evidence="7" id="KW-0963">Cytoplasm</keyword>
<evidence type="ECO:0000256" key="7">
    <source>
        <dbReference type="HAMAP-Rule" id="MF_01228"/>
    </source>
</evidence>
<dbReference type="InterPro" id="IPR014758">
    <property type="entry name" value="Met-tRNA_synth"/>
</dbReference>
<evidence type="ECO:0000259" key="8">
    <source>
        <dbReference type="Pfam" id="PF08264"/>
    </source>
</evidence>
<comment type="cofactor">
    <cofactor evidence="7">
        <name>Zn(2+)</name>
        <dbReference type="ChEBI" id="CHEBI:29105"/>
    </cofactor>
    <text evidence="7">Binds 1 zinc ion per subunit.</text>
</comment>
<comment type="subunit">
    <text evidence="7">Monomer.</text>
</comment>
<feature type="binding site" evidence="7">
    <location>
        <position position="130"/>
    </location>
    <ligand>
        <name>Zn(2+)</name>
        <dbReference type="ChEBI" id="CHEBI:29105"/>
    </ligand>
</feature>
<dbReference type="EC" id="6.1.1.10" evidence="7"/>
<evidence type="ECO:0000256" key="2">
    <source>
        <dbReference type="ARBA" id="ARBA00022598"/>
    </source>
</evidence>
<dbReference type="PANTHER" id="PTHR43326:SF1">
    <property type="entry name" value="METHIONINE--TRNA LIGASE, MITOCHONDRIAL"/>
    <property type="match status" value="1"/>
</dbReference>
<dbReference type="InterPro" id="IPR009080">
    <property type="entry name" value="tRNAsynth_Ia_anticodon-bd"/>
</dbReference>
<dbReference type="InterPro" id="IPR041872">
    <property type="entry name" value="Anticodon_Met"/>
</dbReference>
<dbReference type="NCBIfam" id="TIGR00398">
    <property type="entry name" value="metG"/>
    <property type="match status" value="1"/>
</dbReference>
<accession>A0ABW5V0M8</accession>
<evidence type="ECO:0000256" key="4">
    <source>
        <dbReference type="ARBA" id="ARBA00022840"/>
    </source>
</evidence>
<dbReference type="Pfam" id="PF08264">
    <property type="entry name" value="Anticodon_1"/>
    <property type="match status" value="1"/>
</dbReference>
<dbReference type="RefSeq" id="WP_019619667.1">
    <property type="nucleotide sequence ID" value="NZ_JBHUNE010000006.1"/>
</dbReference>
<dbReference type="PANTHER" id="PTHR43326">
    <property type="entry name" value="METHIONYL-TRNA SYNTHETASE"/>
    <property type="match status" value="1"/>
</dbReference>